<accession>A0A382JP25</accession>
<evidence type="ECO:0000313" key="2">
    <source>
        <dbReference type="EMBL" id="SVC12953.1"/>
    </source>
</evidence>
<dbReference type="Gene3D" id="2.60.120.620">
    <property type="entry name" value="q2cbj1_9rhob like domain"/>
    <property type="match status" value="1"/>
</dbReference>
<sequence>MWHNDIDSYCTQNGIQFHPKKFPDYTYIYYMRAPDTGGELEILDIGSKLIECIPNRLVKFPCNMPHRVRPYKGNRVSIGIIWWYDLPEIYGEPSQNSTAVLPRVWEIEDARHCYICKMGWLPDEKTPVLREHEGLWYCEACHHVIAERIRKGAK</sequence>
<dbReference type="EMBL" id="UINC01075100">
    <property type="protein sequence ID" value="SVC12953.1"/>
    <property type="molecule type" value="Genomic_DNA"/>
</dbReference>
<dbReference type="AlphaFoldDB" id="A0A382JP25"/>
<proteinExistence type="predicted"/>
<gene>
    <name evidence="2" type="ORF">METZ01_LOCUS265807</name>
</gene>
<evidence type="ECO:0000259" key="1">
    <source>
        <dbReference type="PROSITE" id="PS51471"/>
    </source>
</evidence>
<reference evidence="2" key="1">
    <citation type="submission" date="2018-05" db="EMBL/GenBank/DDBJ databases">
        <authorList>
            <person name="Lanie J.A."/>
            <person name="Ng W.-L."/>
            <person name="Kazmierczak K.M."/>
            <person name="Andrzejewski T.M."/>
            <person name="Davidsen T.M."/>
            <person name="Wayne K.J."/>
            <person name="Tettelin H."/>
            <person name="Glass J.I."/>
            <person name="Rusch D."/>
            <person name="Podicherti R."/>
            <person name="Tsui H.-C.T."/>
            <person name="Winkler M.E."/>
        </authorList>
    </citation>
    <scope>NUCLEOTIDE SEQUENCE</scope>
</reference>
<organism evidence="2">
    <name type="scientific">marine metagenome</name>
    <dbReference type="NCBI Taxonomy" id="408172"/>
    <lineage>
        <taxon>unclassified sequences</taxon>
        <taxon>metagenomes</taxon>
        <taxon>ecological metagenomes</taxon>
    </lineage>
</organism>
<name>A0A382JP25_9ZZZZ</name>
<dbReference type="InterPro" id="IPR005123">
    <property type="entry name" value="Oxoglu/Fe-dep_dioxygenase_dom"/>
</dbReference>
<protein>
    <recommendedName>
        <fullName evidence="1">Fe2OG dioxygenase domain-containing protein</fullName>
    </recommendedName>
</protein>
<dbReference type="InterPro" id="IPR044862">
    <property type="entry name" value="Pro_4_hyd_alph_FE2OG_OXY"/>
</dbReference>
<dbReference type="PROSITE" id="PS51471">
    <property type="entry name" value="FE2OG_OXY"/>
    <property type="match status" value="1"/>
</dbReference>
<feature type="domain" description="Fe2OG dioxygenase" evidence="1">
    <location>
        <begin position="1"/>
        <end position="85"/>
    </location>
</feature>
<dbReference type="Pfam" id="PF13640">
    <property type="entry name" value="2OG-FeII_Oxy_3"/>
    <property type="match status" value="1"/>
</dbReference>